<dbReference type="PANTHER" id="PTHR11819:SF171">
    <property type="entry name" value="SODIUM_MYO-INOSITOL COTRANSPORTER 2"/>
    <property type="match status" value="1"/>
</dbReference>
<evidence type="ECO:0000313" key="10">
    <source>
        <dbReference type="Proteomes" id="UP001434883"/>
    </source>
</evidence>
<keyword evidence="7" id="KW-0739">Sodium transport</keyword>
<keyword evidence="6" id="KW-0406">Ion transport</keyword>
<keyword evidence="10" id="KW-1185">Reference proteome</keyword>
<keyword evidence="8" id="KW-1133">Transmembrane helix</keyword>
<comment type="subcellular location">
    <subcellularLocation>
        <location evidence="1">Apical cell membrane</location>
        <topology evidence="1">Multi-pass membrane protein</topology>
    </subcellularLocation>
</comment>
<accession>A0ABV0QXD1</accession>
<evidence type="ECO:0000256" key="1">
    <source>
        <dbReference type="ARBA" id="ARBA00004424"/>
    </source>
</evidence>
<feature type="transmembrane region" description="Helical" evidence="8">
    <location>
        <begin position="173"/>
        <end position="192"/>
    </location>
</feature>
<sequence>TLTCANRFVGIQWDVQTLLMPNWLWSFCLQGAFWGLAIGLTVGCIRMLLDFIYPAPLCFEEDDRPSVLKYVHYLYFSMLLSFITLGVVVVVSLGTEEPSPEQVTLDFFPYFSLTLADSASSVSSAPSQSRFISAIYWLCGMERRQEADSNTVTPPAPEQIICTLDEKPNLRHLVNSNLIICLSVTVFIIGYWA</sequence>
<evidence type="ECO:0000256" key="3">
    <source>
        <dbReference type="ARBA" id="ARBA00022475"/>
    </source>
</evidence>
<reference evidence="9 10" key="1">
    <citation type="submission" date="2021-06" db="EMBL/GenBank/DDBJ databases">
        <authorList>
            <person name="Palmer J.M."/>
        </authorList>
    </citation>
    <scope>NUCLEOTIDE SEQUENCE [LARGE SCALE GENOMIC DNA]</scope>
    <source>
        <strain evidence="9 10">XC_2019</strain>
        <tissue evidence="9">Muscle</tissue>
    </source>
</reference>
<dbReference type="PANTHER" id="PTHR11819">
    <property type="entry name" value="SOLUTE CARRIER FAMILY 5"/>
    <property type="match status" value="1"/>
</dbReference>
<keyword evidence="2" id="KW-0813">Transport</keyword>
<name>A0ABV0QXD1_9TELE</name>
<evidence type="ECO:0000256" key="4">
    <source>
        <dbReference type="ARBA" id="ARBA00022847"/>
    </source>
</evidence>
<dbReference type="EMBL" id="JAHRIN010026139">
    <property type="protein sequence ID" value="MEQ2200505.1"/>
    <property type="molecule type" value="Genomic_DNA"/>
</dbReference>
<organism evidence="9 10">
    <name type="scientific">Xenoophorus captivus</name>
    <dbReference type="NCBI Taxonomy" id="1517983"/>
    <lineage>
        <taxon>Eukaryota</taxon>
        <taxon>Metazoa</taxon>
        <taxon>Chordata</taxon>
        <taxon>Craniata</taxon>
        <taxon>Vertebrata</taxon>
        <taxon>Euteleostomi</taxon>
        <taxon>Actinopterygii</taxon>
        <taxon>Neopterygii</taxon>
        <taxon>Teleostei</taxon>
        <taxon>Neoteleostei</taxon>
        <taxon>Acanthomorphata</taxon>
        <taxon>Ovalentaria</taxon>
        <taxon>Atherinomorphae</taxon>
        <taxon>Cyprinodontiformes</taxon>
        <taxon>Goodeidae</taxon>
        <taxon>Xenoophorus</taxon>
    </lineage>
</organism>
<feature type="non-terminal residue" evidence="9">
    <location>
        <position position="1"/>
    </location>
</feature>
<evidence type="ECO:0000313" key="9">
    <source>
        <dbReference type="EMBL" id="MEQ2200505.1"/>
    </source>
</evidence>
<evidence type="ECO:0000256" key="8">
    <source>
        <dbReference type="SAM" id="Phobius"/>
    </source>
</evidence>
<evidence type="ECO:0000256" key="5">
    <source>
        <dbReference type="ARBA" id="ARBA00023053"/>
    </source>
</evidence>
<feature type="transmembrane region" description="Helical" evidence="8">
    <location>
        <begin position="70"/>
        <end position="93"/>
    </location>
</feature>
<keyword evidence="8" id="KW-0472">Membrane</keyword>
<evidence type="ECO:0000256" key="6">
    <source>
        <dbReference type="ARBA" id="ARBA00023065"/>
    </source>
</evidence>
<keyword evidence="8" id="KW-0812">Transmembrane</keyword>
<keyword evidence="4" id="KW-0769">Symport</keyword>
<evidence type="ECO:0000256" key="2">
    <source>
        <dbReference type="ARBA" id="ARBA00022448"/>
    </source>
</evidence>
<evidence type="ECO:0000256" key="7">
    <source>
        <dbReference type="ARBA" id="ARBA00023201"/>
    </source>
</evidence>
<protein>
    <recommendedName>
        <fullName evidence="11">Sodium/glucose cotransporter 4</fullName>
    </recommendedName>
</protein>
<gene>
    <name evidence="9" type="ORF">XENOCAPTIV_030339</name>
</gene>
<dbReference type="Gene3D" id="1.20.1730.10">
    <property type="entry name" value="Sodium/glucose cotransporter"/>
    <property type="match status" value="1"/>
</dbReference>
<feature type="transmembrane region" description="Helical" evidence="8">
    <location>
        <begin position="23"/>
        <end position="49"/>
    </location>
</feature>
<keyword evidence="5" id="KW-0915">Sodium</keyword>
<comment type="caution">
    <text evidence="9">The sequence shown here is derived from an EMBL/GenBank/DDBJ whole genome shotgun (WGS) entry which is preliminary data.</text>
</comment>
<keyword evidence="3" id="KW-1003">Cell membrane</keyword>
<dbReference type="Proteomes" id="UP001434883">
    <property type="component" value="Unassembled WGS sequence"/>
</dbReference>
<evidence type="ECO:0008006" key="11">
    <source>
        <dbReference type="Google" id="ProtNLM"/>
    </source>
</evidence>
<proteinExistence type="predicted"/>
<dbReference type="InterPro" id="IPR038377">
    <property type="entry name" value="Na/Glc_symporter_sf"/>
</dbReference>